<proteinExistence type="predicted"/>
<dbReference type="AlphaFoldDB" id="A0A8C4SBL4"/>
<dbReference type="GeneTree" id="ENSGT00960000187527"/>
<keyword evidence="3" id="KW-1185">Reference proteome</keyword>
<sequence length="111" mass="12750">MPFRSSCYKIGKDTQIWSAAQEGCGRALPGSHLVNIGMEEEHQFISSYLRSLNHVLMLWTGLNDKQVRFCPTLYTKWQFTQCAYFSLCEENFSNIYSKFTPNKSSTDCLSS</sequence>
<dbReference type="SUPFAM" id="SSF56436">
    <property type="entry name" value="C-type lectin-like"/>
    <property type="match status" value="1"/>
</dbReference>
<evidence type="ECO:0000313" key="3">
    <source>
        <dbReference type="Proteomes" id="UP000694620"/>
    </source>
</evidence>
<dbReference type="Gene3D" id="3.10.100.10">
    <property type="entry name" value="Mannose-Binding Protein A, subunit A"/>
    <property type="match status" value="1"/>
</dbReference>
<organism evidence="2 3">
    <name type="scientific">Erpetoichthys calabaricus</name>
    <name type="common">Rope fish</name>
    <name type="synonym">Calamoichthys calabaricus</name>
    <dbReference type="NCBI Taxonomy" id="27687"/>
    <lineage>
        <taxon>Eukaryota</taxon>
        <taxon>Metazoa</taxon>
        <taxon>Chordata</taxon>
        <taxon>Craniata</taxon>
        <taxon>Vertebrata</taxon>
        <taxon>Euteleostomi</taxon>
        <taxon>Actinopterygii</taxon>
        <taxon>Polypteriformes</taxon>
        <taxon>Polypteridae</taxon>
        <taxon>Erpetoichthys</taxon>
    </lineage>
</organism>
<dbReference type="PROSITE" id="PS50041">
    <property type="entry name" value="C_TYPE_LECTIN_2"/>
    <property type="match status" value="1"/>
</dbReference>
<dbReference type="InterPro" id="IPR016186">
    <property type="entry name" value="C-type_lectin-like/link_sf"/>
</dbReference>
<dbReference type="InterPro" id="IPR001304">
    <property type="entry name" value="C-type_lectin-like"/>
</dbReference>
<reference evidence="2" key="2">
    <citation type="submission" date="2025-08" db="UniProtKB">
        <authorList>
            <consortium name="Ensembl"/>
        </authorList>
    </citation>
    <scope>IDENTIFICATION</scope>
</reference>
<dbReference type="Proteomes" id="UP000694620">
    <property type="component" value="Chromosome 1"/>
</dbReference>
<evidence type="ECO:0000313" key="2">
    <source>
        <dbReference type="Ensembl" id="ENSECRP00000014291.1"/>
    </source>
</evidence>
<reference evidence="2" key="3">
    <citation type="submission" date="2025-09" db="UniProtKB">
        <authorList>
            <consortium name="Ensembl"/>
        </authorList>
    </citation>
    <scope>IDENTIFICATION</scope>
</reference>
<reference evidence="2" key="1">
    <citation type="submission" date="2021-06" db="EMBL/GenBank/DDBJ databases">
        <authorList>
            <consortium name="Wellcome Sanger Institute Data Sharing"/>
        </authorList>
    </citation>
    <scope>NUCLEOTIDE SEQUENCE [LARGE SCALE GENOMIC DNA]</scope>
</reference>
<feature type="domain" description="C-type lectin" evidence="1">
    <location>
        <begin position="3"/>
        <end position="111"/>
    </location>
</feature>
<accession>A0A8C4SBL4</accession>
<evidence type="ECO:0000259" key="1">
    <source>
        <dbReference type="PROSITE" id="PS50041"/>
    </source>
</evidence>
<protein>
    <recommendedName>
        <fullName evidence="1">C-type lectin domain-containing protein</fullName>
    </recommendedName>
</protein>
<name>A0A8C4SBL4_ERPCA</name>
<dbReference type="InterPro" id="IPR016187">
    <property type="entry name" value="CTDL_fold"/>
</dbReference>
<dbReference type="Ensembl" id="ENSECRT00000014539.1">
    <property type="protein sequence ID" value="ENSECRP00000014291.1"/>
    <property type="gene ID" value="ENSECRG00000009546.1"/>
</dbReference>